<evidence type="ECO:0000256" key="6">
    <source>
        <dbReference type="SAM" id="MobiDB-lite"/>
    </source>
</evidence>
<evidence type="ECO:0000256" key="3">
    <source>
        <dbReference type="ARBA" id="ARBA00022837"/>
    </source>
</evidence>
<dbReference type="AlphaFoldDB" id="A0AAD7RP40"/>
<dbReference type="GO" id="GO:0034332">
    <property type="term" value="P:adherens junction organization"/>
    <property type="evidence" value="ECO:0007669"/>
    <property type="project" value="TreeGrafter"/>
</dbReference>
<dbReference type="SMART" id="SM00112">
    <property type="entry name" value="CA"/>
    <property type="match status" value="5"/>
</dbReference>
<gene>
    <name evidence="9" type="ORF">AAFF_G00151230</name>
</gene>
<name>A0AAD7RP40_9TELE</name>
<evidence type="ECO:0000256" key="7">
    <source>
        <dbReference type="SAM" id="Phobius"/>
    </source>
</evidence>
<dbReference type="Proteomes" id="UP001221898">
    <property type="component" value="Unassembled WGS sequence"/>
</dbReference>
<evidence type="ECO:0000256" key="4">
    <source>
        <dbReference type="ARBA" id="ARBA00023136"/>
    </source>
</evidence>
<dbReference type="Gene3D" id="2.60.40.60">
    <property type="entry name" value="Cadherins"/>
    <property type="match status" value="6"/>
</dbReference>
<feature type="domain" description="Cadherin" evidence="8">
    <location>
        <begin position="567"/>
        <end position="696"/>
    </location>
</feature>
<dbReference type="PRINTS" id="PR00205">
    <property type="entry name" value="CADHERIN"/>
</dbReference>
<dbReference type="GO" id="GO:0008013">
    <property type="term" value="F:beta-catenin binding"/>
    <property type="evidence" value="ECO:0007669"/>
    <property type="project" value="TreeGrafter"/>
</dbReference>
<keyword evidence="7" id="KW-1133">Transmembrane helix</keyword>
<proteinExistence type="predicted"/>
<evidence type="ECO:0000256" key="2">
    <source>
        <dbReference type="ARBA" id="ARBA00022737"/>
    </source>
</evidence>
<keyword evidence="2" id="KW-0677">Repeat</keyword>
<dbReference type="InterPro" id="IPR039808">
    <property type="entry name" value="Cadherin"/>
</dbReference>
<dbReference type="GO" id="GO:0007043">
    <property type="term" value="P:cell-cell junction assembly"/>
    <property type="evidence" value="ECO:0007669"/>
    <property type="project" value="TreeGrafter"/>
</dbReference>
<dbReference type="PROSITE" id="PS00232">
    <property type="entry name" value="CADHERIN_1"/>
    <property type="match status" value="1"/>
</dbReference>
<dbReference type="InterPro" id="IPR002126">
    <property type="entry name" value="Cadherin-like_dom"/>
</dbReference>
<keyword evidence="10" id="KW-1185">Reference proteome</keyword>
<dbReference type="GO" id="GO:0016342">
    <property type="term" value="C:catenin complex"/>
    <property type="evidence" value="ECO:0007669"/>
    <property type="project" value="TreeGrafter"/>
</dbReference>
<dbReference type="CDD" id="cd11304">
    <property type="entry name" value="Cadherin_repeat"/>
    <property type="match status" value="5"/>
</dbReference>
<evidence type="ECO:0000313" key="9">
    <source>
        <dbReference type="EMBL" id="KAJ8387692.1"/>
    </source>
</evidence>
<dbReference type="PROSITE" id="PS50268">
    <property type="entry name" value="CADHERIN_2"/>
    <property type="match status" value="6"/>
</dbReference>
<evidence type="ECO:0000256" key="1">
    <source>
        <dbReference type="ARBA" id="ARBA00004370"/>
    </source>
</evidence>
<dbReference type="GO" id="GO:0000902">
    <property type="term" value="P:cell morphogenesis"/>
    <property type="evidence" value="ECO:0007669"/>
    <property type="project" value="TreeGrafter"/>
</dbReference>
<feature type="compositionally biased region" description="Polar residues" evidence="6">
    <location>
        <begin position="830"/>
        <end position="843"/>
    </location>
</feature>
<organism evidence="9 10">
    <name type="scientific">Aldrovandia affinis</name>
    <dbReference type="NCBI Taxonomy" id="143900"/>
    <lineage>
        <taxon>Eukaryota</taxon>
        <taxon>Metazoa</taxon>
        <taxon>Chordata</taxon>
        <taxon>Craniata</taxon>
        <taxon>Vertebrata</taxon>
        <taxon>Euteleostomi</taxon>
        <taxon>Actinopterygii</taxon>
        <taxon>Neopterygii</taxon>
        <taxon>Teleostei</taxon>
        <taxon>Notacanthiformes</taxon>
        <taxon>Halosauridae</taxon>
        <taxon>Aldrovandia</taxon>
    </lineage>
</organism>
<feature type="domain" description="Cadherin" evidence="8">
    <location>
        <begin position="458"/>
        <end position="566"/>
    </location>
</feature>
<feature type="transmembrane region" description="Helical" evidence="7">
    <location>
        <begin position="12"/>
        <end position="36"/>
    </location>
</feature>
<feature type="domain" description="Cadherin" evidence="8">
    <location>
        <begin position="140"/>
        <end position="236"/>
    </location>
</feature>
<keyword evidence="4 7" id="KW-0472">Membrane</keyword>
<dbReference type="GO" id="GO:0016477">
    <property type="term" value="P:cell migration"/>
    <property type="evidence" value="ECO:0007669"/>
    <property type="project" value="TreeGrafter"/>
</dbReference>
<protein>
    <recommendedName>
        <fullName evidence="8">Cadherin domain-containing protein</fullName>
    </recommendedName>
</protein>
<dbReference type="GO" id="GO:0044331">
    <property type="term" value="P:cell-cell adhesion mediated by cadherin"/>
    <property type="evidence" value="ECO:0007669"/>
    <property type="project" value="TreeGrafter"/>
</dbReference>
<reference evidence="9" key="1">
    <citation type="journal article" date="2023" name="Science">
        <title>Genome structures resolve the early diversification of teleost fishes.</title>
        <authorList>
            <person name="Parey E."/>
            <person name="Louis A."/>
            <person name="Montfort J."/>
            <person name="Bouchez O."/>
            <person name="Roques C."/>
            <person name="Iampietro C."/>
            <person name="Lluch J."/>
            <person name="Castinel A."/>
            <person name="Donnadieu C."/>
            <person name="Desvignes T."/>
            <person name="Floi Bucao C."/>
            <person name="Jouanno E."/>
            <person name="Wen M."/>
            <person name="Mejri S."/>
            <person name="Dirks R."/>
            <person name="Jansen H."/>
            <person name="Henkel C."/>
            <person name="Chen W.J."/>
            <person name="Zahm M."/>
            <person name="Cabau C."/>
            <person name="Klopp C."/>
            <person name="Thompson A.W."/>
            <person name="Robinson-Rechavi M."/>
            <person name="Braasch I."/>
            <person name="Lecointre G."/>
            <person name="Bobe J."/>
            <person name="Postlethwait J.H."/>
            <person name="Berthelot C."/>
            <person name="Roest Crollius H."/>
            <person name="Guiguen Y."/>
        </authorList>
    </citation>
    <scope>NUCLEOTIDE SEQUENCE</scope>
    <source>
        <strain evidence="9">NC1722</strain>
    </source>
</reference>
<feature type="domain" description="Cadherin" evidence="8">
    <location>
        <begin position="346"/>
        <end position="457"/>
    </location>
</feature>
<keyword evidence="3 5" id="KW-0106">Calcium</keyword>
<dbReference type="EMBL" id="JAINUG010000207">
    <property type="protein sequence ID" value="KAJ8387692.1"/>
    <property type="molecule type" value="Genomic_DNA"/>
</dbReference>
<dbReference type="SUPFAM" id="SSF49313">
    <property type="entry name" value="Cadherin-like"/>
    <property type="match status" value="6"/>
</dbReference>
<feature type="domain" description="Cadherin" evidence="8">
    <location>
        <begin position="237"/>
        <end position="345"/>
    </location>
</feature>
<dbReference type="PANTHER" id="PTHR24027">
    <property type="entry name" value="CADHERIN-23"/>
    <property type="match status" value="1"/>
</dbReference>
<feature type="domain" description="Cadherin" evidence="8">
    <location>
        <begin position="34"/>
        <end position="139"/>
    </location>
</feature>
<dbReference type="GO" id="GO:0016339">
    <property type="term" value="P:calcium-dependent cell-cell adhesion via plasma membrane cell adhesion molecules"/>
    <property type="evidence" value="ECO:0007669"/>
    <property type="project" value="TreeGrafter"/>
</dbReference>
<sequence length="892" mass="97564">MHTLIKMASKKLIWNISMLVGMGLLQGTAAIVFTGLPGTMTVPENSPGGTEIFTFNISFSPGASIEPGYPQIVNTDPLTTAFRVSIPKAQVTLTGTPRLDFETAPNSFVLQILAVDSAEDAVLGTLTVIVEDVDEAPVFLDEDSVIYILEKSPPGVIYQPIVFDPENKPLTFTLTPSNPAFSIDQDKGSLITITSLDYETDPRSYSFNLAVTDGTHTSVRTLTVIIVNVNDDKPQFLNKITTFPISEELNPGHILTNITAVVPADSFFIGYILYTISTNNYLAIHSHSGVVKIANRMDRDSSPLRDDPTITVTVTATYSPPGPPLSHSIQLTITVTDINDNPPICSPDYQRREVPETEALGALIATVTCKDNDVEPAFTQYKFTGLSCQGCNQRFSLSPMGSITLTKSLDFEDPTNLYLGNAYSLLVDAVDEDDTSLTGSAYVYVTVTPVNEYPPVFSPPSYFYKISELLGRGAVIGAVNATDRDFPAIGITYSFISGGGTGDLSNIFYLDPKQGTITLLIRPDYEVAQTYQLVIRAVDRDPINPLSATTTVIVNITEANDEPPVCGPNNTNLVVPMDLRTGTNVQRFILTCRDQDSPPNSFIYTISGASNVNNHFVFSPASGTNVTRLILREPFDYRSGLDRVWKYRLTVLISDANLLAGEPEPREEPQTGTVVINVQVVDPDLTTIITTTTPRITYITVRENTFAVDDWYVTFICVLAGLLLLGILGYLLYRLGKYLSTLDCSCCEPQPVEDLETLVQEKGPPQREIITEITKINTVFDGEEVDPVTGRIYEYNTKSGARRWKDATIVSEPQLMQPESSTLVIPEETASPQSRSGTTQSQTKNEREQSTRGSLQTNQRSLSKPQSSESTARAGSRNIPMATLEAIDLSEV</sequence>
<dbReference type="GO" id="GO:0045296">
    <property type="term" value="F:cadherin binding"/>
    <property type="evidence" value="ECO:0007669"/>
    <property type="project" value="TreeGrafter"/>
</dbReference>
<keyword evidence="7" id="KW-0812">Transmembrane</keyword>
<feature type="region of interest" description="Disordered" evidence="6">
    <location>
        <begin position="815"/>
        <end position="892"/>
    </location>
</feature>
<dbReference type="Pfam" id="PF00028">
    <property type="entry name" value="Cadherin"/>
    <property type="match status" value="2"/>
</dbReference>
<dbReference type="GO" id="GO:0005509">
    <property type="term" value="F:calcium ion binding"/>
    <property type="evidence" value="ECO:0007669"/>
    <property type="project" value="UniProtKB-UniRule"/>
</dbReference>
<evidence type="ECO:0000313" key="10">
    <source>
        <dbReference type="Proteomes" id="UP001221898"/>
    </source>
</evidence>
<dbReference type="InterPro" id="IPR015919">
    <property type="entry name" value="Cadherin-like_sf"/>
</dbReference>
<feature type="compositionally biased region" description="Polar residues" evidence="6">
    <location>
        <begin position="851"/>
        <end position="873"/>
    </location>
</feature>
<feature type="transmembrane region" description="Helical" evidence="7">
    <location>
        <begin position="711"/>
        <end position="733"/>
    </location>
</feature>
<dbReference type="GO" id="GO:0007156">
    <property type="term" value="P:homophilic cell adhesion via plasma membrane adhesion molecules"/>
    <property type="evidence" value="ECO:0007669"/>
    <property type="project" value="InterPro"/>
</dbReference>
<dbReference type="GO" id="GO:0005912">
    <property type="term" value="C:adherens junction"/>
    <property type="evidence" value="ECO:0007669"/>
    <property type="project" value="TreeGrafter"/>
</dbReference>
<dbReference type="InterPro" id="IPR020894">
    <property type="entry name" value="Cadherin_CS"/>
</dbReference>
<comment type="subcellular location">
    <subcellularLocation>
        <location evidence="1">Membrane</location>
    </subcellularLocation>
</comment>
<dbReference type="PANTHER" id="PTHR24027:SF439">
    <property type="entry name" value="CADHERIN-RELATED FAMILY MEMBER 3"/>
    <property type="match status" value="1"/>
</dbReference>
<evidence type="ECO:0000259" key="8">
    <source>
        <dbReference type="PROSITE" id="PS50268"/>
    </source>
</evidence>
<evidence type="ECO:0000256" key="5">
    <source>
        <dbReference type="PROSITE-ProRule" id="PRU00043"/>
    </source>
</evidence>
<accession>A0AAD7RP40</accession>
<comment type="caution">
    <text evidence="9">The sequence shown here is derived from an EMBL/GenBank/DDBJ whole genome shotgun (WGS) entry which is preliminary data.</text>
</comment>